<evidence type="ECO:0000313" key="3">
    <source>
        <dbReference type="Proteomes" id="UP001500506"/>
    </source>
</evidence>
<dbReference type="Pfam" id="PF13602">
    <property type="entry name" value="ADH_zinc_N_2"/>
    <property type="match status" value="1"/>
</dbReference>
<dbReference type="InterPro" id="IPR011032">
    <property type="entry name" value="GroES-like_sf"/>
</dbReference>
<dbReference type="CDD" id="cd08267">
    <property type="entry name" value="MDR1"/>
    <property type="match status" value="1"/>
</dbReference>
<dbReference type="InterPro" id="IPR036291">
    <property type="entry name" value="NAD(P)-bd_dom_sf"/>
</dbReference>
<dbReference type="Gene3D" id="3.90.180.10">
    <property type="entry name" value="Medium-chain alcohol dehydrogenases, catalytic domain"/>
    <property type="match status" value="1"/>
</dbReference>
<dbReference type="SUPFAM" id="SSF50129">
    <property type="entry name" value="GroES-like"/>
    <property type="match status" value="1"/>
</dbReference>
<dbReference type="RefSeq" id="WP_232499928.1">
    <property type="nucleotide sequence ID" value="NZ_BAAANH010000005.1"/>
</dbReference>
<dbReference type="SMART" id="SM00829">
    <property type="entry name" value="PKS_ER"/>
    <property type="match status" value="1"/>
</dbReference>
<dbReference type="InterPro" id="IPR013154">
    <property type="entry name" value="ADH-like_N"/>
</dbReference>
<reference evidence="2 3" key="1">
    <citation type="journal article" date="2019" name="Int. J. Syst. Evol. Microbiol.">
        <title>The Global Catalogue of Microorganisms (GCM) 10K type strain sequencing project: providing services to taxonomists for standard genome sequencing and annotation.</title>
        <authorList>
            <consortium name="The Broad Institute Genomics Platform"/>
            <consortium name="The Broad Institute Genome Sequencing Center for Infectious Disease"/>
            <person name="Wu L."/>
            <person name="Ma J."/>
        </authorList>
    </citation>
    <scope>NUCLEOTIDE SEQUENCE [LARGE SCALE GENOMIC DNA]</scope>
    <source>
        <strain evidence="2 3">JCM 14319</strain>
    </source>
</reference>
<protein>
    <submittedName>
        <fullName evidence="2">NAD(P)-dependent alcohol dehydrogenase</fullName>
    </submittedName>
</protein>
<dbReference type="SUPFAM" id="SSF51735">
    <property type="entry name" value="NAD(P)-binding Rossmann-fold domains"/>
    <property type="match status" value="1"/>
</dbReference>
<dbReference type="Pfam" id="PF08240">
    <property type="entry name" value="ADH_N"/>
    <property type="match status" value="1"/>
</dbReference>
<dbReference type="EMBL" id="BAAANH010000005">
    <property type="protein sequence ID" value="GAA1763379.1"/>
    <property type="molecule type" value="Genomic_DNA"/>
</dbReference>
<dbReference type="InterPro" id="IPR020843">
    <property type="entry name" value="ER"/>
</dbReference>
<dbReference type="PANTHER" id="PTHR11695">
    <property type="entry name" value="ALCOHOL DEHYDROGENASE RELATED"/>
    <property type="match status" value="1"/>
</dbReference>
<dbReference type="Proteomes" id="UP001500506">
    <property type="component" value="Unassembled WGS sequence"/>
</dbReference>
<proteinExistence type="predicted"/>
<comment type="caution">
    <text evidence="2">The sequence shown here is derived from an EMBL/GenBank/DDBJ whole genome shotgun (WGS) entry which is preliminary data.</text>
</comment>
<dbReference type="InterPro" id="IPR050700">
    <property type="entry name" value="YIM1/Zinc_Alcohol_DH_Fams"/>
</dbReference>
<name>A0ABN2KQU8_9MICO</name>
<evidence type="ECO:0000259" key="1">
    <source>
        <dbReference type="SMART" id="SM00829"/>
    </source>
</evidence>
<keyword evidence="3" id="KW-1185">Reference proteome</keyword>
<dbReference type="Gene3D" id="3.40.50.720">
    <property type="entry name" value="NAD(P)-binding Rossmann-like Domain"/>
    <property type="match status" value="1"/>
</dbReference>
<feature type="domain" description="Enoyl reductase (ER)" evidence="1">
    <location>
        <begin position="10"/>
        <end position="320"/>
    </location>
</feature>
<organism evidence="2 3">
    <name type="scientific">Agromyces humatus</name>
    <dbReference type="NCBI Taxonomy" id="279573"/>
    <lineage>
        <taxon>Bacteria</taxon>
        <taxon>Bacillati</taxon>
        <taxon>Actinomycetota</taxon>
        <taxon>Actinomycetes</taxon>
        <taxon>Micrococcales</taxon>
        <taxon>Microbacteriaceae</taxon>
        <taxon>Agromyces</taxon>
    </lineage>
</organism>
<accession>A0ABN2KQU8</accession>
<dbReference type="PANTHER" id="PTHR11695:SF294">
    <property type="entry name" value="RETICULON-4-INTERACTING PROTEIN 1, MITOCHONDRIAL"/>
    <property type="match status" value="1"/>
</dbReference>
<gene>
    <name evidence="2" type="ORF">GCM10009747_23630</name>
</gene>
<sequence length="355" mass="36925">MRVAAYEQYGPPGVVAITDRPDPIPREGQVRVRVHAAVVGSSDSAARSGTPWFARLAFGLRAPKQHVLGSEFAGVVDAIGPGVTRFAVGDRAFGATGIGLGAHAEHVVVAESGAVVRLPDEVSMADAAAICDGALTALPFLRDGGHVRPGDRVLVNGASGSVGAAAVQLAKHLGAEVIAVCGPAHAELVRSLGADRVIDRTREDFTQARSEYEVIFDAVGKSTFRRCRRALVAGGSYLTTVPSWSIVFQQLTSKLGSRRAVIMFTGLRKDAEKRPDLEELGALAAAGAFRPPIERMLPLEQIAAAHRIVDAGHKGGSAVIIPVPIETGPTDAASVTDTVRATRDAASDATPEAAS</sequence>
<evidence type="ECO:0000313" key="2">
    <source>
        <dbReference type="EMBL" id="GAA1763379.1"/>
    </source>
</evidence>